<reference evidence="7" key="1">
    <citation type="journal article" date="2019" name="Int. J. Syst. Evol. Microbiol.">
        <title>The Global Catalogue of Microorganisms (GCM) 10K type strain sequencing project: providing services to taxonomists for standard genome sequencing and annotation.</title>
        <authorList>
            <consortium name="The Broad Institute Genomics Platform"/>
            <consortium name="The Broad Institute Genome Sequencing Center for Infectious Disease"/>
            <person name="Wu L."/>
            <person name="Ma J."/>
        </authorList>
    </citation>
    <scope>NUCLEOTIDE SEQUENCE [LARGE SCALE GENOMIC DNA]</scope>
    <source>
        <strain evidence="7">JCM 16259</strain>
    </source>
</reference>
<organism evidence="6 7">
    <name type="scientific">Terrabacter carboxydivorans</name>
    <dbReference type="NCBI Taxonomy" id="619730"/>
    <lineage>
        <taxon>Bacteria</taxon>
        <taxon>Bacillati</taxon>
        <taxon>Actinomycetota</taxon>
        <taxon>Actinomycetes</taxon>
        <taxon>Micrococcales</taxon>
        <taxon>Intrasporangiaceae</taxon>
        <taxon>Terrabacter</taxon>
    </lineage>
</organism>
<name>A0ABP5Z5F4_9MICO</name>
<keyword evidence="2" id="KW-0378">Hydrolase</keyword>
<dbReference type="Proteomes" id="UP001500730">
    <property type="component" value="Unassembled WGS sequence"/>
</dbReference>
<evidence type="ECO:0000313" key="6">
    <source>
        <dbReference type="EMBL" id="GAA2492743.1"/>
    </source>
</evidence>
<dbReference type="SUPFAM" id="SSF52980">
    <property type="entry name" value="Restriction endonuclease-like"/>
    <property type="match status" value="1"/>
</dbReference>
<feature type="domain" description="PD-(D/E)XK endonuclease-like" evidence="5">
    <location>
        <begin position="22"/>
        <end position="264"/>
    </location>
</feature>
<dbReference type="InterPro" id="IPR011604">
    <property type="entry name" value="PDDEXK-like_dom_sf"/>
</dbReference>
<keyword evidence="2" id="KW-0547">Nucleotide-binding</keyword>
<keyword evidence="2" id="KW-0347">Helicase</keyword>
<evidence type="ECO:0000256" key="1">
    <source>
        <dbReference type="ARBA" id="ARBA00022763"/>
    </source>
</evidence>
<dbReference type="EMBL" id="BAAARE010000015">
    <property type="protein sequence ID" value="GAA2492743.1"/>
    <property type="molecule type" value="Genomic_DNA"/>
</dbReference>
<comment type="caution">
    <text evidence="6">The sequence shown here is derived from an EMBL/GenBank/DDBJ whole genome shotgun (WGS) entry which is preliminary data.</text>
</comment>
<protein>
    <submittedName>
        <fullName evidence="6">PD-(D/E)XK nuclease family protein</fullName>
    </submittedName>
</protein>
<evidence type="ECO:0000256" key="4">
    <source>
        <dbReference type="SAM" id="MobiDB-lite"/>
    </source>
</evidence>
<keyword evidence="2" id="KW-0067">ATP-binding</keyword>
<evidence type="ECO:0000313" key="7">
    <source>
        <dbReference type="Proteomes" id="UP001500730"/>
    </source>
</evidence>
<gene>
    <name evidence="6" type="ORF">GCM10009858_33400</name>
</gene>
<proteinExistence type="predicted"/>
<evidence type="ECO:0000256" key="3">
    <source>
        <dbReference type="ARBA" id="ARBA00023204"/>
    </source>
</evidence>
<sequence>MTTGPAEQTTFAGMPTPLYSGSPSRLLAWLDCPRRYRMQYLDRPRPPARPQRAHTSVGIATHNALRDFWDLPSGQRTPAGVAELVRSSWIDVGFRDPEQSAAWRLRVRDAVTDYLRASDRDNQPVGLERSVSLKTDEVAITGRIDRLDDRDGELVVVDYKTGRQVPTDDDARTSLPLALYAVAAARMFRRPCHRVELHHVPSGTVAVHEHTDESLARKIAEAESIASDLRRADAEFKEVGVESTRFAPRTSAICSWCDFRAHCPEGQQMGPEKSDWAGLEPAGYETAPRERDDA</sequence>
<evidence type="ECO:0000256" key="2">
    <source>
        <dbReference type="ARBA" id="ARBA00022806"/>
    </source>
</evidence>
<evidence type="ECO:0000259" key="5">
    <source>
        <dbReference type="Pfam" id="PF12705"/>
    </source>
</evidence>
<dbReference type="Gene3D" id="3.90.320.10">
    <property type="match status" value="1"/>
</dbReference>
<keyword evidence="1" id="KW-0227">DNA damage</keyword>
<keyword evidence="3" id="KW-0234">DNA repair</keyword>
<dbReference type="InterPro" id="IPR038726">
    <property type="entry name" value="PDDEXK_AddAB-type"/>
</dbReference>
<keyword evidence="7" id="KW-1185">Reference proteome</keyword>
<dbReference type="InterPro" id="IPR011335">
    <property type="entry name" value="Restrct_endonuc-II-like"/>
</dbReference>
<dbReference type="Pfam" id="PF12705">
    <property type="entry name" value="PDDEXK_1"/>
    <property type="match status" value="1"/>
</dbReference>
<accession>A0ABP5Z5F4</accession>
<dbReference type="RefSeq" id="WP_344256147.1">
    <property type="nucleotide sequence ID" value="NZ_BAAARE010000015.1"/>
</dbReference>
<feature type="region of interest" description="Disordered" evidence="4">
    <location>
        <begin position="267"/>
        <end position="294"/>
    </location>
</feature>